<dbReference type="PANTHER" id="PTHR11461:SF211">
    <property type="entry name" value="GH10112P-RELATED"/>
    <property type="match status" value="1"/>
</dbReference>
<dbReference type="Pfam" id="PF00079">
    <property type="entry name" value="Serpin"/>
    <property type="match status" value="1"/>
</dbReference>
<dbReference type="SMART" id="SM00093">
    <property type="entry name" value="SERPIN"/>
    <property type="match status" value="1"/>
</dbReference>
<proteinExistence type="inferred from homology"/>
<dbReference type="Gene3D" id="2.30.39.10">
    <property type="entry name" value="Alpha-1-antitrypsin, domain 1"/>
    <property type="match status" value="1"/>
</dbReference>
<reference evidence="5 6" key="1">
    <citation type="journal article" date="2022" name="bioRxiv">
        <title>Genomics of Preaxostyla Flagellates Illuminates Evolutionary Transitions and the Path Towards Mitochondrial Loss.</title>
        <authorList>
            <person name="Novak L.V.F."/>
            <person name="Treitli S.C."/>
            <person name="Pyrih J."/>
            <person name="Halakuc P."/>
            <person name="Pipaliya S.V."/>
            <person name="Vacek V."/>
            <person name="Brzon O."/>
            <person name="Soukal P."/>
            <person name="Eme L."/>
            <person name="Dacks J.B."/>
            <person name="Karnkowska A."/>
            <person name="Elias M."/>
            <person name="Hampl V."/>
        </authorList>
    </citation>
    <scope>NUCLEOTIDE SEQUENCE [LARGE SCALE GENOMIC DNA]</scope>
    <source>
        <strain evidence="5">NAU3</strain>
        <tissue evidence="5">Gut</tissue>
    </source>
</reference>
<protein>
    <submittedName>
        <fullName evidence="5">Serpin (Serine protease inhibitor)</fullName>
    </submittedName>
</protein>
<evidence type="ECO:0000256" key="3">
    <source>
        <dbReference type="SAM" id="MobiDB-lite"/>
    </source>
</evidence>
<comment type="caution">
    <text evidence="5">The sequence shown here is derived from an EMBL/GenBank/DDBJ whole genome shotgun (WGS) entry which is preliminary data.</text>
</comment>
<feature type="region of interest" description="Disordered" evidence="3">
    <location>
        <begin position="501"/>
        <end position="652"/>
    </location>
</feature>
<dbReference type="PANTHER" id="PTHR11461">
    <property type="entry name" value="SERINE PROTEASE INHIBITOR, SERPIN"/>
    <property type="match status" value="1"/>
</dbReference>
<sequence>MGNTESSNVLAVERKDKYDGSSSTPAGYKKPKAQKFDKESAAKFEQNYVDVVNTFAGLLMEAVAKSPNAKNYVVSPPGLRNIILNIASGTEGKTQEELLNFLGMQDTIKDTTILDFQASTEEALDKLDHDVAYEPLNFLFVGKETNTYKTFIEHSRELFGSIVDGINFDTDRGKSWVNSFLLAHGGTLLARKYPKVETNKKFYAISSLSFSESWLRPFNPCRTFTCNEFKTFDGKAIPMTLMQRRVKQKLDLTRYAENGYYTAAILPITTNTVGVFVLPKTEGEDAFNETAAQFKDKDSLAKLIKGSRIQNTLVQIPRFSVFTHTDFIPTMKDAGVKQIFEDEAETTLTAQGKIHVNRLHTLTYIHVDERGVLTPPFPSKRFDKIKKEGKKVKEIKNSKYQFKCDRPFYFFIVDERSYETIVSAAIRKPKDHFQKEKQMSSSDEKMIQSLTNAMEKNGGVNASDPAMKKFSKQLGNIVKQEAKDAASDAAGSARDEALGKDGVKAMNEAKKGGRSLKKVGKKMKLGDAISKGMDEAREKAAEEEAKKARKAEESKRYTKLCEIKGYNPEDPWAGGSNESDEAEPAPAPAAATESSVPADAPADSAPAEAPEEKPADAVASEAPAETPAEESAPAEPVNETPAEEAAAEPANE</sequence>
<evidence type="ECO:0000256" key="1">
    <source>
        <dbReference type="ARBA" id="ARBA00009500"/>
    </source>
</evidence>
<dbReference type="GO" id="GO:0004867">
    <property type="term" value="F:serine-type endopeptidase inhibitor activity"/>
    <property type="evidence" value="ECO:0007669"/>
    <property type="project" value="UniProtKB-KW"/>
</dbReference>
<evidence type="ECO:0000256" key="2">
    <source>
        <dbReference type="RuleBase" id="RU000411"/>
    </source>
</evidence>
<accession>A0ABQ9XKL6</accession>
<dbReference type="InterPro" id="IPR036186">
    <property type="entry name" value="Serpin_sf"/>
</dbReference>
<feature type="compositionally biased region" description="Low complexity" evidence="3">
    <location>
        <begin position="588"/>
        <end position="608"/>
    </location>
</feature>
<comment type="similarity">
    <text evidence="1 2">Belongs to the serpin family.</text>
</comment>
<organism evidence="5 6">
    <name type="scientific">Blattamonas nauphoetae</name>
    <dbReference type="NCBI Taxonomy" id="2049346"/>
    <lineage>
        <taxon>Eukaryota</taxon>
        <taxon>Metamonada</taxon>
        <taxon>Preaxostyla</taxon>
        <taxon>Oxymonadida</taxon>
        <taxon>Blattamonas</taxon>
    </lineage>
</organism>
<evidence type="ECO:0000313" key="5">
    <source>
        <dbReference type="EMBL" id="KAK2951932.1"/>
    </source>
</evidence>
<dbReference type="InterPro" id="IPR023796">
    <property type="entry name" value="Serpin_dom"/>
</dbReference>
<feature type="region of interest" description="Disordered" evidence="3">
    <location>
        <begin position="1"/>
        <end position="35"/>
    </location>
</feature>
<evidence type="ECO:0000313" key="6">
    <source>
        <dbReference type="Proteomes" id="UP001281761"/>
    </source>
</evidence>
<dbReference type="Proteomes" id="UP001281761">
    <property type="component" value="Unassembled WGS sequence"/>
</dbReference>
<name>A0ABQ9XKL6_9EUKA</name>
<feature type="compositionally biased region" description="Low complexity" evidence="3">
    <location>
        <begin position="616"/>
        <end position="640"/>
    </location>
</feature>
<dbReference type="InterPro" id="IPR000215">
    <property type="entry name" value="Serpin_fam"/>
</dbReference>
<dbReference type="Gene3D" id="3.30.497.10">
    <property type="entry name" value="Antithrombin, subunit I, domain 2"/>
    <property type="match status" value="1"/>
</dbReference>
<feature type="compositionally biased region" description="Acidic residues" evidence="3">
    <location>
        <begin position="641"/>
        <end position="652"/>
    </location>
</feature>
<feature type="compositionally biased region" description="Basic and acidic residues" evidence="3">
    <location>
        <begin position="532"/>
        <end position="562"/>
    </location>
</feature>
<dbReference type="SUPFAM" id="SSF56574">
    <property type="entry name" value="Serpins"/>
    <property type="match status" value="1"/>
</dbReference>
<feature type="compositionally biased region" description="Basic and acidic residues" evidence="3">
    <location>
        <begin position="501"/>
        <end position="511"/>
    </location>
</feature>
<gene>
    <name evidence="5" type="ORF">BLNAU_13169</name>
</gene>
<dbReference type="EMBL" id="JARBJD010000111">
    <property type="protein sequence ID" value="KAK2951932.1"/>
    <property type="molecule type" value="Genomic_DNA"/>
</dbReference>
<keyword evidence="5" id="KW-0722">Serine protease inhibitor</keyword>
<keyword evidence="6" id="KW-1185">Reference proteome</keyword>
<keyword evidence="5" id="KW-0646">Protease inhibitor</keyword>
<dbReference type="InterPro" id="IPR042178">
    <property type="entry name" value="Serpin_sf_1"/>
</dbReference>
<feature type="compositionally biased region" description="Basic residues" evidence="3">
    <location>
        <begin position="512"/>
        <end position="523"/>
    </location>
</feature>
<dbReference type="InterPro" id="IPR042185">
    <property type="entry name" value="Serpin_sf_2"/>
</dbReference>
<evidence type="ECO:0000259" key="4">
    <source>
        <dbReference type="SMART" id="SM00093"/>
    </source>
</evidence>
<feature type="domain" description="Serpin" evidence="4">
    <location>
        <begin position="56"/>
        <end position="429"/>
    </location>
</feature>